<reference evidence="2" key="1">
    <citation type="submission" date="2022-11" db="UniProtKB">
        <authorList>
            <consortium name="WormBaseParasite"/>
        </authorList>
    </citation>
    <scope>IDENTIFICATION</scope>
</reference>
<dbReference type="AlphaFoldDB" id="A0A915DJF0"/>
<evidence type="ECO:0000313" key="1">
    <source>
        <dbReference type="Proteomes" id="UP000887574"/>
    </source>
</evidence>
<evidence type="ECO:0000313" key="2">
    <source>
        <dbReference type="WBParaSite" id="jg20627"/>
    </source>
</evidence>
<proteinExistence type="predicted"/>
<organism evidence="1 2">
    <name type="scientific">Ditylenchus dipsaci</name>
    <dbReference type="NCBI Taxonomy" id="166011"/>
    <lineage>
        <taxon>Eukaryota</taxon>
        <taxon>Metazoa</taxon>
        <taxon>Ecdysozoa</taxon>
        <taxon>Nematoda</taxon>
        <taxon>Chromadorea</taxon>
        <taxon>Rhabditida</taxon>
        <taxon>Tylenchina</taxon>
        <taxon>Tylenchomorpha</taxon>
        <taxon>Sphaerularioidea</taxon>
        <taxon>Anguinidae</taxon>
        <taxon>Anguininae</taxon>
        <taxon>Ditylenchus</taxon>
    </lineage>
</organism>
<name>A0A915DJF0_9BILA</name>
<keyword evidence="1" id="KW-1185">Reference proteome</keyword>
<accession>A0A915DJF0</accession>
<protein>
    <submittedName>
        <fullName evidence="2">Uncharacterized protein</fullName>
    </submittedName>
</protein>
<dbReference type="Proteomes" id="UP000887574">
    <property type="component" value="Unplaced"/>
</dbReference>
<dbReference type="WBParaSite" id="jg20627">
    <property type="protein sequence ID" value="jg20627"/>
    <property type="gene ID" value="jg20627"/>
</dbReference>
<sequence length="90" mass="10228">MGETHGAKAKPSKSEHRHTQSFISWCHSIRSLSIAFYQCSGAFRLGIYNAVMHYSDLSRANQSQSTILAMVSTFKFHCMLGDFRLQAHKF</sequence>